<protein>
    <submittedName>
        <fullName evidence="1">Uncharacterized protein</fullName>
    </submittedName>
</protein>
<evidence type="ECO:0000313" key="1">
    <source>
        <dbReference type="EMBL" id="CAB5219979.1"/>
    </source>
</evidence>
<accession>A0A6J7WPR6</accession>
<proteinExistence type="predicted"/>
<name>A0A6J7WPR6_9CAUD</name>
<gene>
    <name evidence="1" type="ORF">UFOVP231_26</name>
</gene>
<sequence length="145" mass="15098">MSTFAVILTSTNICDNVVAWDDTEHPWMPPADHYTVNIDGLSVGIGWYYDQATNAWTGPPTLTANFSPAPIFLTQGTSLLWATENATSVTLSTNPGETFPANGGLGYTPTAIGKFSVTVTATGLAGSVSTVASVNVVGTQAELVI</sequence>
<reference evidence="1" key="1">
    <citation type="submission" date="2020-05" db="EMBL/GenBank/DDBJ databases">
        <authorList>
            <person name="Chiriac C."/>
            <person name="Salcher M."/>
            <person name="Ghai R."/>
            <person name="Kavagutti S V."/>
        </authorList>
    </citation>
    <scope>NUCLEOTIDE SEQUENCE</scope>
</reference>
<organism evidence="1">
    <name type="scientific">uncultured Caudovirales phage</name>
    <dbReference type="NCBI Taxonomy" id="2100421"/>
    <lineage>
        <taxon>Viruses</taxon>
        <taxon>Duplodnaviria</taxon>
        <taxon>Heunggongvirae</taxon>
        <taxon>Uroviricota</taxon>
        <taxon>Caudoviricetes</taxon>
        <taxon>Peduoviridae</taxon>
        <taxon>Maltschvirus</taxon>
        <taxon>Maltschvirus maltsch</taxon>
    </lineage>
</organism>
<dbReference type="EMBL" id="LR798279">
    <property type="protein sequence ID" value="CAB5219979.1"/>
    <property type="molecule type" value="Genomic_DNA"/>
</dbReference>